<keyword evidence="2" id="KW-1185">Reference proteome</keyword>
<dbReference type="InterPro" id="IPR021553">
    <property type="entry name" value="DUF3008"/>
</dbReference>
<reference evidence="1 2" key="1">
    <citation type="submission" date="2016-10" db="EMBL/GenBank/DDBJ databases">
        <title>Complete genome sequences of three Cupriavidus strains isolated from various Malaysian environments.</title>
        <authorList>
            <person name="Abdullah A.A.-A."/>
            <person name="Shafie N.A.H."/>
            <person name="Lau N.S."/>
        </authorList>
    </citation>
    <scope>NUCLEOTIDE SEQUENCE [LARGE SCALE GENOMIC DNA]</scope>
    <source>
        <strain evidence="1 2">USMAA1020</strain>
    </source>
</reference>
<gene>
    <name evidence="1" type="ORF">BKK80_34265</name>
</gene>
<proteinExistence type="predicted"/>
<protein>
    <submittedName>
        <fullName evidence="1">DUF3008 domain-containing protein</fullName>
    </submittedName>
</protein>
<dbReference type="RefSeq" id="WP_071073103.1">
    <property type="nucleotide sequence ID" value="NZ_CP017755.1"/>
</dbReference>
<accession>A0ABM6FFC6</accession>
<name>A0ABM6FFC6_9BURK</name>
<sequence>MPARSKAQQIAAGVALSARRGKKTVGKLKGASKSMYASMSEKELAKMASTPHKGKPRHVKDKAWFIASFAMQWSSAVAA</sequence>
<dbReference type="Pfam" id="PF11450">
    <property type="entry name" value="DUF3008"/>
    <property type="match status" value="1"/>
</dbReference>
<dbReference type="Proteomes" id="UP000177515">
    <property type="component" value="Chromosome 2"/>
</dbReference>
<evidence type="ECO:0000313" key="2">
    <source>
        <dbReference type="Proteomes" id="UP000177515"/>
    </source>
</evidence>
<evidence type="ECO:0000313" key="1">
    <source>
        <dbReference type="EMBL" id="AOZ10604.1"/>
    </source>
</evidence>
<organism evidence="1 2">
    <name type="scientific">Cupriavidus malaysiensis</name>
    <dbReference type="NCBI Taxonomy" id="367825"/>
    <lineage>
        <taxon>Bacteria</taxon>
        <taxon>Pseudomonadati</taxon>
        <taxon>Pseudomonadota</taxon>
        <taxon>Betaproteobacteria</taxon>
        <taxon>Burkholderiales</taxon>
        <taxon>Burkholderiaceae</taxon>
        <taxon>Cupriavidus</taxon>
    </lineage>
</organism>
<dbReference type="EMBL" id="CP017755">
    <property type="protein sequence ID" value="AOZ10604.1"/>
    <property type="molecule type" value="Genomic_DNA"/>
</dbReference>